<keyword evidence="1" id="KW-1133">Transmembrane helix</keyword>
<proteinExistence type="predicted"/>
<evidence type="ECO:0008006" key="4">
    <source>
        <dbReference type="Google" id="ProtNLM"/>
    </source>
</evidence>
<evidence type="ECO:0000256" key="1">
    <source>
        <dbReference type="SAM" id="Phobius"/>
    </source>
</evidence>
<name>A0AAV4SYN8_9ARAC</name>
<feature type="transmembrane region" description="Helical" evidence="1">
    <location>
        <begin position="232"/>
        <end position="254"/>
    </location>
</feature>
<dbReference type="EMBL" id="BPLQ01008624">
    <property type="protein sequence ID" value="GIY38489.1"/>
    <property type="molecule type" value="Genomic_DNA"/>
</dbReference>
<evidence type="ECO:0000313" key="3">
    <source>
        <dbReference type="Proteomes" id="UP001054837"/>
    </source>
</evidence>
<gene>
    <name evidence="2" type="primary">AVEN_165587_1</name>
    <name evidence="2" type="ORF">CDAR_39251</name>
</gene>
<sequence>MLMIYIWVYCLFLTSMSVFFAVTLFSSGMITQQQCKLRNFELIPAHLKEHAVVILNCSFTFTTLVGNRFFATLPGYYCFVCCCMKEFFLHFEWKSKVLIARQDYPRIFEIYKQMNETMIMMDNFLNFPILISVVNILASLFWYGYSFAFSPNINNTTIIFVSVGFVEFFVLLLITLTPAAAANQAAATAREVVLSWPGWFPVRYSIISVYVRRKFLHKTYLALGKMYRIDRSLLISAIGSLFSYGILVGTLGSVQNLNYES</sequence>
<feature type="transmembrane region" description="Helical" evidence="1">
    <location>
        <begin position="124"/>
        <end position="145"/>
    </location>
</feature>
<comment type="caution">
    <text evidence="2">The sequence shown here is derived from an EMBL/GenBank/DDBJ whole genome shotgun (WGS) entry which is preliminary data.</text>
</comment>
<accession>A0AAV4SYN8</accession>
<feature type="transmembrane region" description="Helical" evidence="1">
    <location>
        <begin position="6"/>
        <end position="30"/>
    </location>
</feature>
<evidence type="ECO:0000313" key="2">
    <source>
        <dbReference type="EMBL" id="GIY38489.1"/>
    </source>
</evidence>
<dbReference type="Proteomes" id="UP001054837">
    <property type="component" value="Unassembled WGS sequence"/>
</dbReference>
<keyword evidence="3" id="KW-1185">Reference proteome</keyword>
<organism evidence="2 3">
    <name type="scientific">Caerostris darwini</name>
    <dbReference type="NCBI Taxonomy" id="1538125"/>
    <lineage>
        <taxon>Eukaryota</taxon>
        <taxon>Metazoa</taxon>
        <taxon>Ecdysozoa</taxon>
        <taxon>Arthropoda</taxon>
        <taxon>Chelicerata</taxon>
        <taxon>Arachnida</taxon>
        <taxon>Araneae</taxon>
        <taxon>Araneomorphae</taxon>
        <taxon>Entelegynae</taxon>
        <taxon>Araneoidea</taxon>
        <taxon>Araneidae</taxon>
        <taxon>Caerostris</taxon>
    </lineage>
</organism>
<dbReference type="AlphaFoldDB" id="A0AAV4SYN8"/>
<keyword evidence="1" id="KW-0812">Transmembrane</keyword>
<feature type="transmembrane region" description="Helical" evidence="1">
    <location>
        <begin position="157"/>
        <end position="181"/>
    </location>
</feature>
<keyword evidence="1" id="KW-0472">Membrane</keyword>
<protein>
    <recommendedName>
        <fullName evidence="4">Odorant receptor</fullName>
    </recommendedName>
</protein>
<reference evidence="2 3" key="1">
    <citation type="submission" date="2021-06" db="EMBL/GenBank/DDBJ databases">
        <title>Caerostris darwini draft genome.</title>
        <authorList>
            <person name="Kono N."/>
            <person name="Arakawa K."/>
        </authorList>
    </citation>
    <scope>NUCLEOTIDE SEQUENCE [LARGE SCALE GENOMIC DNA]</scope>
</reference>